<proteinExistence type="predicted"/>
<name>A0A7H8R9S5_TALRU</name>
<dbReference type="KEGG" id="trg:TRUGW13939_09424"/>
<organism evidence="1 2">
    <name type="scientific">Talaromyces rugulosus</name>
    <name type="common">Penicillium rugulosum</name>
    <dbReference type="NCBI Taxonomy" id="121627"/>
    <lineage>
        <taxon>Eukaryota</taxon>
        <taxon>Fungi</taxon>
        <taxon>Dikarya</taxon>
        <taxon>Ascomycota</taxon>
        <taxon>Pezizomycotina</taxon>
        <taxon>Eurotiomycetes</taxon>
        <taxon>Eurotiomycetidae</taxon>
        <taxon>Eurotiales</taxon>
        <taxon>Trichocomaceae</taxon>
        <taxon>Talaromyces</taxon>
        <taxon>Talaromyces sect. Islandici</taxon>
    </lineage>
</organism>
<dbReference type="AlphaFoldDB" id="A0A7H8R9S5"/>
<evidence type="ECO:0000313" key="1">
    <source>
        <dbReference type="EMBL" id="QKX62265.1"/>
    </source>
</evidence>
<dbReference type="OrthoDB" id="203796at2759"/>
<keyword evidence="2" id="KW-1185">Reference proteome</keyword>
<sequence>MSKKAASLSGPRQSASTTQNAIDINANQRGNANNNEIIFDQTFTSEPPPYSSVTPVHNNSISIATRSPSRLSTALPGIDFSKYSIPEASLSKDGSTVSTYHPSFTSNPSTLIRFVQEQARLPPLPYIHIAGAKRDLQPQRDFDIKINMLSLFLAQENNQSNQWNYVKLVGDEESAYRGKHNPSTLPTAKGGLDEWAKRFCKETSTLKSFTLTRQLSNWNSTYIEGQIRSLIASTGYDQPVTVTFPVKYAKVVVYPPKSSQSFFTTLVSPLLEKRRFEIIRAVWPYASLPPGANAAAAGRSCVAQTEETWWEEWRDVLRWSIVNKRNGWVTIDDIAEYRMAPSPPASNPWEY</sequence>
<dbReference type="EMBL" id="CP055902">
    <property type="protein sequence ID" value="QKX62265.1"/>
    <property type="molecule type" value="Genomic_DNA"/>
</dbReference>
<dbReference type="RefSeq" id="XP_035348439.1">
    <property type="nucleotide sequence ID" value="XM_035492546.1"/>
</dbReference>
<dbReference type="PANTHER" id="PTHR37848">
    <property type="entry name" value="EXPRESSED PROTEIN"/>
    <property type="match status" value="1"/>
</dbReference>
<dbReference type="PANTHER" id="PTHR37848:SF1">
    <property type="entry name" value="SUN DOMAIN-CONTAINING PROTEIN"/>
    <property type="match status" value="1"/>
</dbReference>
<protein>
    <submittedName>
        <fullName evidence="1">Uncharacterized protein</fullName>
    </submittedName>
</protein>
<dbReference type="GeneID" id="55996907"/>
<dbReference type="Proteomes" id="UP000509510">
    <property type="component" value="Chromosome V"/>
</dbReference>
<evidence type="ECO:0000313" key="2">
    <source>
        <dbReference type="Proteomes" id="UP000509510"/>
    </source>
</evidence>
<reference evidence="2" key="1">
    <citation type="submission" date="2020-06" db="EMBL/GenBank/DDBJ databases">
        <title>A chromosome-scale genome assembly of Talaromyces rugulosus W13939.</title>
        <authorList>
            <person name="Wang B."/>
            <person name="Guo L."/>
            <person name="Ye K."/>
            <person name="Wang L."/>
        </authorList>
    </citation>
    <scope>NUCLEOTIDE SEQUENCE [LARGE SCALE GENOMIC DNA]</scope>
    <source>
        <strain evidence="2">W13939</strain>
    </source>
</reference>
<accession>A0A7H8R9S5</accession>
<gene>
    <name evidence="1" type="ORF">TRUGW13939_09424</name>
</gene>